<comment type="caution">
    <text evidence="1">The sequence shown here is derived from an EMBL/GenBank/DDBJ whole genome shotgun (WGS) entry which is preliminary data.</text>
</comment>
<evidence type="ECO:0000313" key="2">
    <source>
        <dbReference type="Proteomes" id="UP001569153"/>
    </source>
</evidence>
<reference evidence="1 2" key="1">
    <citation type="submission" date="2024-06" db="EMBL/GenBank/DDBJ databases">
        <authorList>
            <person name="Steensen K."/>
            <person name="Seneca J."/>
            <person name="Bartlau N."/>
            <person name="Yu A.X."/>
            <person name="Polz M.F."/>
        </authorList>
    </citation>
    <scope>NUCLEOTIDE SEQUENCE [LARGE SCALE GENOMIC DNA]</scope>
    <source>
        <strain evidence="1 2">FF146</strain>
    </source>
</reference>
<accession>A0ABV4M6V3</accession>
<dbReference type="Proteomes" id="UP001569153">
    <property type="component" value="Unassembled WGS sequence"/>
</dbReference>
<evidence type="ECO:0000313" key="1">
    <source>
        <dbReference type="EMBL" id="MEZ8195247.1"/>
    </source>
</evidence>
<keyword evidence="2" id="KW-1185">Reference proteome</keyword>
<protein>
    <submittedName>
        <fullName evidence="1">Uncharacterized protein</fullName>
    </submittedName>
</protein>
<dbReference type="RefSeq" id="WP_371730340.1">
    <property type="nucleotide sequence ID" value="NZ_JBGOOT010000006.1"/>
</dbReference>
<name>A0ABV4M6V3_9VIBR</name>
<gene>
    <name evidence="1" type="ORF">ACED38_10125</name>
</gene>
<organism evidence="1 2">
    <name type="scientific">Vibrio cortegadensis</name>
    <dbReference type="NCBI Taxonomy" id="1328770"/>
    <lineage>
        <taxon>Bacteria</taxon>
        <taxon>Pseudomonadati</taxon>
        <taxon>Pseudomonadota</taxon>
        <taxon>Gammaproteobacteria</taxon>
        <taxon>Vibrionales</taxon>
        <taxon>Vibrionaceae</taxon>
        <taxon>Vibrio</taxon>
    </lineage>
</organism>
<sequence>MIDMSYTNLVEIEEFLTPSNAHNCVKNLGNDNIRFLLDDLQPRLDIVLKRLDQRGIQVALTAPTKAKKKAKYVTYERFRHGWEIVDLYYDKPSNTDIQFRNLDRFERQIFSKLSKNEEQQEFDF</sequence>
<dbReference type="EMBL" id="JBGOOT010000006">
    <property type="protein sequence ID" value="MEZ8195247.1"/>
    <property type="molecule type" value="Genomic_DNA"/>
</dbReference>
<proteinExistence type="predicted"/>